<evidence type="ECO:0000259" key="4">
    <source>
        <dbReference type="Pfam" id="PF22939"/>
    </source>
</evidence>
<evidence type="ECO:0000256" key="3">
    <source>
        <dbReference type="SAM" id="SignalP"/>
    </source>
</evidence>
<dbReference type="InterPro" id="IPR027417">
    <property type="entry name" value="P-loop_NTPase"/>
</dbReference>
<dbReference type="Pfam" id="PF22939">
    <property type="entry name" value="WHD_GPIID"/>
    <property type="match status" value="1"/>
</dbReference>
<evidence type="ECO:0000313" key="7">
    <source>
        <dbReference type="Proteomes" id="UP000772434"/>
    </source>
</evidence>
<dbReference type="PANTHER" id="PTHR10039:SF16">
    <property type="entry name" value="GPI INOSITOL-DEACYLASE"/>
    <property type="match status" value="1"/>
</dbReference>
<gene>
    <name evidence="6" type="ORF">BDP27DRAFT_1426268</name>
</gene>
<proteinExistence type="predicted"/>
<evidence type="ECO:0008006" key="8">
    <source>
        <dbReference type="Google" id="ProtNLM"/>
    </source>
</evidence>
<dbReference type="InterPro" id="IPR054471">
    <property type="entry name" value="GPIID_WHD"/>
</dbReference>
<feature type="signal peptide" evidence="3">
    <location>
        <begin position="1"/>
        <end position="22"/>
    </location>
</feature>
<dbReference type="Proteomes" id="UP000772434">
    <property type="component" value="Unassembled WGS sequence"/>
</dbReference>
<feature type="domain" description="GPI inositol-deacylase winged helix" evidence="4">
    <location>
        <begin position="464"/>
        <end position="545"/>
    </location>
</feature>
<dbReference type="EMBL" id="JADNRY010000132">
    <property type="protein sequence ID" value="KAF9064047.1"/>
    <property type="molecule type" value="Genomic_DNA"/>
</dbReference>
<keyword evidence="7" id="KW-1185">Reference proteome</keyword>
<dbReference type="InterPro" id="IPR056884">
    <property type="entry name" value="NPHP3-like_N"/>
</dbReference>
<keyword evidence="1" id="KW-0677">Repeat</keyword>
<evidence type="ECO:0000256" key="2">
    <source>
        <dbReference type="SAM" id="MobiDB-lite"/>
    </source>
</evidence>
<dbReference type="Pfam" id="PF24883">
    <property type="entry name" value="NPHP3_N"/>
    <property type="match status" value="1"/>
</dbReference>
<dbReference type="OrthoDB" id="7464126at2759"/>
<feature type="chain" id="PRO_5040249090" description="NACHT domain-containing protein" evidence="3">
    <location>
        <begin position="23"/>
        <end position="639"/>
    </location>
</feature>
<comment type="caution">
    <text evidence="6">The sequence shown here is derived from an EMBL/GenBank/DDBJ whole genome shotgun (WGS) entry which is preliminary data.</text>
</comment>
<feature type="region of interest" description="Disordered" evidence="2">
    <location>
        <begin position="103"/>
        <end position="132"/>
    </location>
</feature>
<protein>
    <recommendedName>
        <fullName evidence="8">NACHT domain-containing protein</fullName>
    </recommendedName>
</protein>
<evidence type="ECO:0000259" key="5">
    <source>
        <dbReference type="Pfam" id="PF24883"/>
    </source>
</evidence>
<dbReference type="AlphaFoldDB" id="A0A9P5PK29"/>
<evidence type="ECO:0000256" key="1">
    <source>
        <dbReference type="ARBA" id="ARBA00022737"/>
    </source>
</evidence>
<keyword evidence="3" id="KW-0732">Signal</keyword>
<sequence>MSPLTTQLLVFLSLSLKASYFARHDWAAAAGRQQTMEAEIWLDQGGCTTNLQGSDRSSGPQARACVVAAEQLHGGQDTSWVKALIPGLFLLWLGPPPSSILDMKRTRRSSSVEDSTATPKRLRGSESEEQSNVSMFSGASNFGIHGGTFTYVARDNNITTNIHNYHNWKPIDILKIRDWLKAPDPSTNLVAACNKKIPGTGEWILSHEHFIKWRKDESGLLWIHGKVDLVGSGKTFLSATIIKELQDNPTSLCCYYYFDNRDNSQTKTNAQGLIQSLLLQMAASSAGIHPALHELYTKCKQGIMEPTMEDLSATLVVVSKDLGPVYLVLDAMDECNEPSDVFKYLAHVRENFCITVTSRYVAETSYGATDSIYLHLAQDAFHDDVIKYLQDRLSHRTLKPELFTEIVDYLTEGAQGQFRWVDCQVTVLQRCKTPKAIRDALKKLPKTLEETYTAAITRTSKSEHVHDAEKLLMWLVYAFEPLSVIQVTEILAIDLDAQIFDPEALSLELEHGIYDILDSTMITVSQDKIVQLGHNSVKEFLTQTHAEVHMSRLFEINEPLAHSIMCQMCLIYLLQFDSQKIDGFQQGYPFGQYAAKHWPSHMRRLAEEIPEHKPARDLAIKFLGGSSQLQIILFSDPVA</sequence>
<accession>A0A9P5PK29</accession>
<reference evidence="6" key="1">
    <citation type="submission" date="2020-11" db="EMBL/GenBank/DDBJ databases">
        <authorList>
            <consortium name="DOE Joint Genome Institute"/>
            <person name="Ahrendt S."/>
            <person name="Riley R."/>
            <person name="Andreopoulos W."/>
            <person name="Labutti K."/>
            <person name="Pangilinan J."/>
            <person name="Ruiz-Duenas F.J."/>
            <person name="Barrasa J.M."/>
            <person name="Sanchez-Garcia M."/>
            <person name="Camarero S."/>
            <person name="Miyauchi S."/>
            <person name="Serrano A."/>
            <person name="Linde D."/>
            <person name="Babiker R."/>
            <person name="Drula E."/>
            <person name="Ayuso-Fernandez I."/>
            <person name="Pacheco R."/>
            <person name="Padilla G."/>
            <person name="Ferreira P."/>
            <person name="Barriuso J."/>
            <person name="Kellner H."/>
            <person name="Castanera R."/>
            <person name="Alfaro M."/>
            <person name="Ramirez L."/>
            <person name="Pisabarro A.G."/>
            <person name="Kuo A."/>
            <person name="Tritt A."/>
            <person name="Lipzen A."/>
            <person name="He G."/>
            <person name="Yan M."/>
            <person name="Ng V."/>
            <person name="Cullen D."/>
            <person name="Martin F."/>
            <person name="Rosso M.-N."/>
            <person name="Henrissat B."/>
            <person name="Hibbett D."/>
            <person name="Martinez A.T."/>
            <person name="Grigoriev I.V."/>
        </authorList>
    </citation>
    <scope>NUCLEOTIDE SEQUENCE</scope>
    <source>
        <strain evidence="6">AH 40177</strain>
    </source>
</reference>
<feature type="domain" description="Nephrocystin 3-like N-terminal" evidence="5">
    <location>
        <begin position="199"/>
        <end position="359"/>
    </location>
</feature>
<dbReference type="SUPFAM" id="SSF52540">
    <property type="entry name" value="P-loop containing nucleoside triphosphate hydrolases"/>
    <property type="match status" value="1"/>
</dbReference>
<name>A0A9P5PK29_9AGAR</name>
<dbReference type="Gene3D" id="3.40.50.300">
    <property type="entry name" value="P-loop containing nucleotide triphosphate hydrolases"/>
    <property type="match status" value="1"/>
</dbReference>
<organism evidence="6 7">
    <name type="scientific">Rhodocollybia butyracea</name>
    <dbReference type="NCBI Taxonomy" id="206335"/>
    <lineage>
        <taxon>Eukaryota</taxon>
        <taxon>Fungi</taxon>
        <taxon>Dikarya</taxon>
        <taxon>Basidiomycota</taxon>
        <taxon>Agaricomycotina</taxon>
        <taxon>Agaricomycetes</taxon>
        <taxon>Agaricomycetidae</taxon>
        <taxon>Agaricales</taxon>
        <taxon>Marasmiineae</taxon>
        <taxon>Omphalotaceae</taxon>
        <taxon>Rhodocollybia</taxon>
    </lineage>
</organism>
<dbReference type="PANTHER" id="PTHR10039">
    <property type="entry name" value="AMELOGENIN"/>
    <property type="match status" value="1"/>
</dbReference>
<evidence type="ECO:0000313" key="6">
    <source>
        <dbReference type="EMBL" id="KAF9064047.1"/>
    </source>
</evidence>